<dbReference type="PROSITE" id="PS00166">
    <property type="entry name" value="ENOYL_COA_HYDRATASE"/>
    <property type="match status" value="1"/>
</dbReference>
<dbReference type="SUPFAM" id="SSF52096">
    <property type="entry name" value="ClpP/crotonase"/>
    <property type="match status" value="1"/>
</dbReference>
<feature type="transmembrane region" description="Helical" evidence="3">
    <location>
        <begin position="92"/>
        <end position="114"/>
    </location>
</feature>
<evidence type="ECO:0000256" key="3">
    <source>
        <dbReference type="SAM" id="Phobius"/>
    </source>
</evidence>
<dbReference type="PANTHER" id="PTHR43802">
    <property type="entry name" value="ENOYL-COA HYDRATASE"/>
    <property type="match status" value="1"/>
</dbReference>
<dbReference type="GO" id="GO:0003824">
    <property type="term" value="F:catalytic activity"/>
    <property type="evidence" value="ECO:0007669"/>
    <property type="project" value="InterPro"/>
</dbReference>
<dbReference type="Gene3D" id="3.90.226.10">
    <property type="entry name" value="2-enoyl-CoA Hydratase, Chain A, domain 1"/>
    <property type="match status" value="1"/>
</dbReference>
<dbReference type="EMBL" id="MSIF01000001">
    <property type="protein sequence ID" value="OLF13927.1"/>
    <property type="molecule type" value="Genomic_DNA"/>
</dbReference>
<dbReference type="OrthoDB" id="9777711at2"/>
<dbReference type="InterPro" id="IPR029045">
    <property type="entry name" value="ClpP/crotonase-like_dom_sf"/>
</dbReference>
<dbReference type="InterPro" id="IPR018376">
    <property type="entry name" value="Enoyl-CoA_hyd/isom_CS"/>
</dbReference>
<keyword evidence="3" id="KW-0472">Membrane</keyword>
<keyword evidence="3" id="KW-0812">Transmembrane</keyword>
<gene>
    <name evidence="4" type="ORF">BLA60_01720</name>
</gene>
<dbReference type="CDD" id="cd06558">
    <property type="entry name" value="crotonase-like"/>
    <property type="match status" value="1"/>
</dbReference>
<protein>
    <recommendedName>
        <fullName evidence="6">Enoyl-CoA hydratase</fullName>
    </recommendedName>
</protein>
<accession>A0A7Z1B1H6</accession>
<dbReference type="PANTHER" id="PTHR43802:SF1">
    <property type="entry name" value="IP11341P-RELATED"/>
    <property type="match status" value="1"/>
</dbReference>
<evidence type="ECO:0000313" key="4">
    <source>
        <dbReference type="EMBL" id="OLF13927.1"/>
    </source>
</evidence>
<evidence type="ECO:0008006" key="6">
    <source>
        <dbReference type="Google" id="ProtNLM"/>
    </source>
</evidence>
<sequence length="242" mass="25611">MAELVRYAVTGRVAVLTLNRPDRLNALVAPMTEQLLDAYDRADADDEVGAVVLTGAGRGFCGGADFERLRTVEAGGVAATHRRRRRDRAMSLGKPLVAAINGAVAGAGLAHALMADVRFAAAGAKWTTAFARYGLAAELGCAWLLARLAGPGRAHDLLLSARVFTSEQALDYGLAEFVHPPAEVLPEALAYAAALAALPSRGLRQIRAQLHADLDRTWDESYWDAVARTGAGLGALDPTDLR</sequence>
<evidence type="ECO:0000256" key="1">
    <source>
        <dbReference type="ARBA" id="ARBA00005254"/>
    </source>
</evidence>
<name>A0A7Z1B1H6_9PSEU</name>
<organism evidence="4 5">
    <name type="scientific">Actinophytocola xinjiangensis</name>
    <dbReference type="NCBI Taxonomy" id="485602"/>
    <lineage>
        <taxon>Bacteria</taxon>
        <taxon>Bacillati</taxon>
        <taxon>Actinomycetota</taxon>
        <taxon>Actinomycetes</taxon>
        <taxon>Pseudonocardiales</taxon>
        <taxon>Pseudonocardiaceae</taxon>
    </lineage>
</organism>
<proteinExistence type="inferred from homology"/>
<dbReference type="AlphaFoldDB" id="A0A7Z1B1H6"/>
<evidence type="ECO:0000256" key="2">
    <source>
        <dbReference type="RuleBase" id="RU003707"/>
    </source>
</evidence>
<reference evidence="4 5" key="1">
    <citation type="submission" date="2016-12" db="EMBL/GenBank/DDBJ databases">
        <title>The draft genome sequence of Actinophytocola xinjiangensis.</title>
        <authorList>
            <person name="Wang W."/>
            <person name="Yuan L."/>
        </authorList>
    </citation>
    <scope>NUCLEOTIDE SEQUENCE [LARGE SCALE GENOMIC DNA]</scope>
    <source>
        <strain evidence="4 5">CGMCC 4.4663</strain>
    </source>
</reference>
<evidence type="ECO:0000313" key="5">
    <source>
        <dbReference type="Proteomes" id="UP000185696"/>
    </source>
</evidence>
<dbReference type="InterPro" id="IPR001753">
    <property type="entry name" value="Enoyl-CoA_hydra/iso"/>
</dbReference>
<dbReference type="RefSeq" id="WP_075130875.1">
    <property type="nucleotide sequence ID" value="NZ_MSIF01000001.1"/>
</dbReference>
<keyword evidence="3" id="KW-1133">Transmembrane helix</keyword>
<dbReference type="Pfam" id="PF00378">
    <property type="entry name" value="ECH_1"/>
    <property type="match status" value="1"/>
</dbReference>
<comment type="similarity">
    <text evidence="1 2">Belongs to the enoyl-CoA hydratase/isomerase family.</text>
</comment>
<dbReference type="Proteomes" id="UP000185696">
    <property type="component" value="Unassembled WGS sequence"/>
</dbReference>
<comment type="caution">
    <text evidence="4">The sequence shown here is derived from an EMBL/GenBank/DDBJ whole genome shotgun (WGS) entry which is preliminary data.</text>
</comment>
<keyword evidence="5" id="KW-1185">Reference proteome</keyword>